<keyword evidence="2 5" id="KW-0812">Transmembrane</keyword>
<evidence type="ECO:0000256" key="1">
    <source>
        <dbReference type="ARBA" id="ARBA00004141"/>
    </source>
</evidence>
<evidence type="ECO:0000256" key="4">
    <source>
        <dbReference type="ARBA" id="ARBA00023136"/>
    </source>
</evidence>
<dbReference type="OrthoDB" id="408493at2759"/>
<dbReference type="Proteomes" id="UP000034680">
    <property type="component" value="Unassembled WGS sequence"/>
</dbReference>
<dbReference type="GO" id="GO:0015165">
    <property type="term" value="F:pyrimidine nucleotide-sugar transmembrane transporter activity"/>
    <property type="evidence" value="ECO:0007669"/>
    <property type="project" value="InterPro"/>
</dbReference>
<proteinExistence type="predicted"/>
<feature type="transmembrane region" description="Helical" evidence="5">
    <location>
        <begin position="61"/>
        <end position="83"/>
    </location>
</feature>
<dbReference type="EMBL" id="LCUC01000105">
    <property type="protein sequence ID" value="KKY36917.1"/>
    <property type="molecule type" value="Genomic_DNA"/>
</dbReference>
<keyword evidence="3 5" id="KW-1133">Transmembrane helix</keyword>
<dbReference type="InterPro" id="IPR037185">
    <property type="entry name" value="EmrE-like"/>
</dbReference>
<reference evidence="6 7" key="2">
    <citation type="submission" date="2015-05" db="EMBL/GenBank/DDBJ databases">
        <authorList>
            <person name="Morales-Cruz A."/>
            <person name="Amrine K.C."/>
            <person name="Cantu D."/>
        </authorList>
    </citation>
    <scope>NUCLEOTIDE SEQUENCE [LARGE SCALE GENOMIC DNA]</scope>
    <source>
        <strain evidence="6">DA912</strain>
    </source>
</reference>
<dbReference type="GO" id="GO:0000139">
    <property type="term" value="C:Golgi membrane"/>
    <property type="evidence" value="ECO:0007669"/>
    <property type="project" value="InterPro"/>
</dbReference>
<comment type="subcellular location">
    <subcellularLocation>
        <location evidence="1">Membrane</location>
        <topology evidence="1">Multi-pass membrane protein</topology>
    </subcellularLocation>
</comment>
<protein>
    <submittedName>
        <fullName evidence="6">Putative udp-galactose transporter</fullName>
    </submittedName>
</protein>
<dbReference type="SUPFAM" id="SSF103481">
    <property type="entry name" value="Multidrug resistance efflux transporter EmrE"/>
    <property type="match status" value="1"/>
</dbReference>
<evidence type="ECO:0000313" key="7">
    <source>
        <dbReference type="Proteomes" id="UP000034680"/>
    </source>
</evidence>
<evidence type="ECO:0000256" key="5">
    <source>
        <dbReference type="SAM" id="Phobius"/>
    </source>
</evidence>
<accession>A0A0G2FRX5</accession>
<dbReference type="PANTHER" id="PTHR10231">
    <property type="entry name" value="NUCLEOTIDE-SUGAR TRANSMEMBRANE TRANSPORTER"/>
    <property type="match status" value="1"/>
</dbReference>
<dbReference type="Pfam" id="PF04142">
    <property type="entry name" value="Nuc_sug_transp"/>
    <property type="match status" value="1"/>
</dbReference>
<evidence type="ECO:0000256" key="3">
    <source>
        <dbReference type="ARBA" id="ARBA00022989"/>
    </source>
</evidence>
<feature type="transmembrane region" description="Helical" evidence="5">
    <location>
        <begin position="95"/>
        <end position="120"/>
    </location>
</feature>
<dbReference type="AlphaFoldDB" id="A0A0G2FRX5"/>
<organism evidence="6 7">
    <name type="scientific">Diaporthe ampelina</name>
    <dbReference type="NCBI Taxonomy" id="1214573"/>
    <lineage>
        <taxon>Eukaryota</taxon>
        <taxon>Fungi</taxon>
        <taxon>Dikarya</taxon>
        <taxon>Ascomycota</taxon>
        <taxon>Pezizomycotina</taxon>
        <taxon>Sordariomycetes</taxon>
        <taxon>Sordariomycetidae</taxon>
        <taxon>Diaporthales</taxon>
        <taxon>Diaporthaceae</taxon>
        <taxon>Diaporthe</taxon>
    </lineage>
</organism>
<keyword evidence="7" id="KW-1185">Reference proteome</keyword>
<keyword evidence="4 5" id="KW-0472">Membrane</keyword>
<evidence type="ECO:0000313" key="6">
    <source>
        <dbReference type="EMBL" id="KKY36917.1"/>
    </source>
</evidence>
<gene>
    <name evidence="6" type="ORF">UCDDA912_g03144</name>
</gene>
<comment type="caution">
    <text evidence="6">The sequence shown here is derived from an EMBL/GenBank/DDBJ whole genome shotgun (WGS) entry which is preliminary data.</text>
</comment>
<dbReference type="InterPro" id="IPR007271">
    <property type="entry name" value="Nuc_sug_transpt"/>
</dbReference>
<evidence type="ECO:0000256" key="2">
    <source>
        <dbReference type="ARBA" id="ARBA00022692"/>
    </source>
</evidence>
<reference evidence="6 7" key="1">
    <citation type="submission" date="2015-05" db="EMBL/GenBank/DDBJ databases">
        <title>Distinctive expansion of gene families associated with plant cell wall degradation and secondary metabolism in the genomes of grapevine trunk pathogens.</title>
        <authorList>
            <person name="Lawrence D.P."/>
            <person name="Travadon R."/>
            <person name="Rolshausen P.E."/>
            <person name="Baumgartner K."/>
        </authorList>
    </citation>
    <scope>NUCLEOTIDE SEQUENCE [LARGE SCALE GENOMIC DNA]</scope>
    <source>
        <strain evidence="6">DA912</strain>
    </source>
</reference>
<name>A0A0G2FRX5_9PEZI</name>
<sequence length="144" mass="15473">MLPAYCSAVPAFLYTLSATSQSLGAYNIDILPYLMLSQVKLILTPVFSKAFLEQNLQPHQWACLVVMAIGMVLVQAGSAARSFGARRAGDTGKDMLFGIVAMLVAGFCSAFAGVYMEAVLKTSEHSFMVRNAQLAAYTCFLIAS</sequence>